<feature type="compositionally biased region" description="Basic residues" evidence="1">
    <location>
        <begin position="11"/>
        <end position="29"/>
    </location>
</feature>
<reference evidence="2" key="2">
    <citation type="submission" date="2015-07" db="EMBL/GenBank/DDBJ databases">
        <authorList>
            <person name="Noorani M."/>
        </authorList>
    </citation>
    <scope>NUCLEOTIDE SEQUENCE</scope>
    <source>
        <strain evidence="2">Yugu1</strain>
    </source>
</reference>
<evidence type="ECO:0000256" key="1">
    <source>
        <dbReference type="SAM" id="MobiDB-lite"/>
    </source>
</evidence>
<evidence type="ECO:0000313" key="2">
    <source>
        <dbReference type="EMBL" id="RCV41986.1"/>
    </source>
</evidence>
<proteinExistence type="predicted"/>
<accession>A0A368SHR8</accession>
<gene>
    <name evidence="2" type="ORF">SETIT_9G178600v2</name>
</gene>
<feature type="region of interest" description="Disordered" evidence="1">
    <location>
        <begin position="1"/>
        <end position="148"/>
    </location>
</feature>
<dbReference type="AlphaFoldDB" id="A0A368SHR8"/>
<dbReference type="EMBL" id="CM003536">
    <property type="protein sequence ID" value="RCV41986.1"/>
    <property type="molecule type" value="Genomic_DNA"/>
</dbReference>
<sequence length="175" mass="19627">MELRSLMSPKPSKKLTLRRHPPRCGRHPRLQPPLSMGAAEEDGGGGGLDAVPLPDMPHLPTAGHPAAPPGHGRAVPSQPYLSRPPQPQSIPSSAGCQSKHPRSRQRRAGLQERRHPRRSEAMAAVAPCAQRHPSWQVSRPSRGRRRRRVLRSTPLIEVRRSNPWHRGPWRLRRRS</sequence>
<feature type="compositionally biased region" description="Low complexity" evidence="1">
    <location>
        <begin position="58"/>
        <end position="72"/>
    </location>
</feature>
<protein>
    <submittedName>
        <fullName evidence="2">Uncharacterized protein</fullName>
    </submittedName>
</protein>
<reference evidence="2" key="1">
    <citation type="journal article" date="2012" name="Nat. Biotechnol.">
        <title>Reference genome sequence of the model plant Setaria.</title>
        <authorList>
            <person name="Bennetzen J.L."/>
            <person name="Schmutz J."/>
            <person name="Wang H."/>
            <person name="Percifield R."/>
            <person name="Hawkins J."/>
            <person name="Pontaroli A.C."/>
            <person name="Estep M."/>
            <person name="Feng L."/>
            <person name="Vaughn J.N."/>
            <person name="Grimwood J."/>
            <person name="Jenkins J."/>
            <person name="Barry K."/>
            <person name="Lindquist E."/>
            <person name="Hellsten U."/>
            <person name="Deshpande S."/>
            <person name="Wang X."/>
            <person name="Wu X."/>
            <person name="Mitros T."/>
            <person name="Triplett J."/>
            <person name="Yang X."/>
            <person name="Ye C.Y."/>
            <person name="Mauro-Herrera M."/>
            <person name="Wang L."/>
            <person name="Li P."/>
            <person name="Sharma M."/>
            <person name="Sharma R."/>
            <person name="Ronald P.C."/>
            <person name="Panaud O."/>
            <person name="Kellogg E.A."/>
            <person name="Brutnell T.P."/>
            <person name="Doust A.N."/>
            <person name="Tuskan G.A."/>
            <person name="Rokhsar D."/>
            <person name="Devos K.M."/>
        </authorList>
    </citation>
    <scope>NUCLEOTIDE SEQUENCE [LARGE SCALE GENOMIC DNA]</scope>
    <source>
        <strain evidence="2">Yugu1</strain>
    </source>
</reference>
<organism evidence="2">
    <name type="scientific">Setaria italica</name>
    <name type="common">Foxtail millet</name>
    <name type="synonym">Panicum italicum</name>
    <dbReference type="NCBI Taxonomy" id="4555"/>
    <lineage>
        <taxon>Eukaryota</taxon>
        <taxon>Viridiplantae</taxon>
        <taxon>Streptophyta</taxon>
        <taxon>Embryophyta</taxon>
        <taxon>Tracheophyta</taxon>
        <taxon>Spermatophyta</taxon>
        <taxon>Magnoliopsida</taxon>
        <taxon>Liliopsida</taxon>
        <taxon>Poales</taxon>
        <taxon>Poaceae</taxon>
        <taxon>PACMAD clade</taxon>
        <taxon>Panicoideae</taxon>
        <taxon>Panicodae</taxon>
        <taxon>Paniceae</taxon>
        <taxon>Cenchrinae</taxon>
        <taxon>Setaria</taxon>
    </lineage>
</organism>
<name>A0A368SHR8_SETIT</name>